<comment type="caution">
    <text evidence="3">The sequence shown here is derived from an EMBL/GenBank/DDBJ whole genome shotgun (WGS) entry which is preliminary data.</text>
</comment>
<keyword evidence="1" id="KW-1133">Transmembrane helix</keyword>
<dbReference type="EMBL" id="JBHSKT010000012">
    <property type="protein sequence ID" value="MFC5272127.1"/>
    <property type="molecule type" value="Genomic_DNA"/>
</dbReference>
<proteinExistence type="predicted"/>
<gene>
    <name evidence="3" type="ORF">ACFPIB_16030</name>
</gene>
<dbReference type="CDD" id="cd07177">
    <property type="entry name" value="terB_like"/>
    <property type="match status" value="1"/>
</dbReference>
<dbReference type="InterPro" id="IPR029024">
    <property type="entry name" value="TerB-like"/>
</dbReference>
<feature type="domain" description="Co-chaperone DjlA N-terminal" evidence="2">
    <location>
        <begin position="23"/>
        <end position="124"/>
    </location>
</feature>
<dbReference type="RefSeq" id="WP_378018485.1">
    <property type="nucleotide sequence ID" value="NZ_JBHSKT010000012.1"/>
</dbReference>
<name>A0ABW0ECM9_9BACT</name>
<accession>A0ABW0ECM9</accession>
<feature type="transmembrane region" description="Helical" evidence="1">
    <location>
        <begin position="206"/>
        <end position="225"/>
    </location>
</feature>
<dbReference type="InterPro" id="IPR007791">
    <property type="entry name" value="DjlA_N"/>
</dbReference>
<organism evidence="3 4">
    <name type="scientific">Adhaeribacter terreus</name>
    <dbReference type="NCBI Taxonomy" id="529703"/>
    <lineage>
        <taxon>Bacteria</taxon>
        <taxon>Pseudomonadati</taxon>
        <taxon>Bacteroidota</taxon>
        <taxon>Cytophagia</taxon>
        <taxon>Cytophagales</taxon>
        <taxon>Hymenobacteraceae</taxon>
        <taxon>Adhaeribacter</taxon>
    </lineage>
</organism>
<evidence type="ECO:0000313" key="3">
    <source>
        <dbReference type="EMBL" id="MFC5272127.1"/>
    </source>
</evidence>
<dbReference type="Pfam" id="PF05099">
    <property type="entry name" value="TerB"/>
    <property type="match status" value="1"/>
</dbReference>
<evidence type="ECO:0000313" key="4">
    <source>
        <dbReference type="Proteomes" id="UP001596161"/>
    </source>
</evidence>
<sequence length="293" mass="29436">MENQDVQLLKDYSDTEKGAYLGAIASIASADHQVTEQELQFLSALSQTAHLSSESEQAVLGVAKDPSQINVQKCLDVLKGSDLRYTFITDIMSFAKADGNLTGQEEELIKGMADYLGVNQQQYGVLKQFVEVADESARKGEVVAPRALAGGGQAVTPESGGGFDEMLKKVGIPSSGLMKGVLAIAAPILISQILRGGRRSGGMMGGMGGLLGGSLLGGLLGNVMGGGMNRGGLGGMMGGGTMGGMGSGGGLGSVLGGLGGLMGAGRGRTSGGILGGGLGSILGNVLGGRRAGW</sequence>
<evidence type="ECO:0000259" key="2">
    <source>
        <dbReference type="Pfam" id="PF05099"/>
    </source>
</evidence>
<dbReference type="SUPFAM" id="SSF158682">
    <property type="entry name" value="TerB-like"/>
    <property type="match status" value="1"/>
</dbReference>
<keyword evidence="4" id="KW-1185">Reference proteome</keyword>
<feature type="transmembrane region" description="Helical" evidence="1">
    <location>
        <begin position="245"/>
        <end position="264"/>
    </location>
</feature>
<evidence type="ECO:0000256" key="1">
    <source>
        <dbReference type="SAM" id="Phobius"/>
    </source>
</evidence>
<dbReference type="Gene3D" id="1.10.3680.10">
    <property type="entry name" value="TerB-like"/>
    <property type="match status" value="1"/>
</dbReference>
<dbReference type="Proteomes" id="UP001596161">
    <property type="component" value="Unassembled WGS sequence"/>
</dbReference>
<keyword evidence="1" id="KW-0812">Transmembrane</keyword>
<keyword evidence="1" id="KW-0472">Membrane</keyword>
<reference evidence="4" key="1">
    <citation type="journal article" date="2019" name="Int. J. Syst. Evol. Microbiol.">
        <title>The Global Catalogue of Microorganisms (GCM) 10K type strain sequencing project: providing services to taxonomists for standard genome sequencing and annotation.</title>
        <authorList>
            <consortium name="The Broad Institute Genomics Platform"/>
            <consortium name="The Broad Institute Genome Sequencing Center for Infectious Disease"/>
            <person name="Wu L."/>
            <person name="Ma J."/>
        </authorList>
    </citation>
    <scope>NUCLEOTIDE SEQUENCE [LARGE SCALE GENOMIC DNA]</scope>
    <source>
        <strain evidence="4">KACC 12602</strain>
    </source>
</reference>
<feature type="transmembrane region" description="Helical" evidence="1">
    <location>
        <begin position="176"/>
        <end position="194"/>
    </location>
</feature>
<protein>
    <submittedName>
        <fullName evidence="3">TerB family tellurite resistance protein</fullName>
    </submittedName>
</protein>